<dbReference type="VEuPathDB" id="FungiDB:A9K55_009273"/>
<feature type="compositionally biased region" description="Low complexity" evidence="1">
    <location>
        <begin position="127"/>
        <end position="138"/>
    </location>
</feature>
<dbReference type="AlphaFoldDB" id="A0A2H4SK71"/>
<evidence type="ECO:0000256" key="1">
    <source>
        <dbReference type="SAM" id="MobiDB-lite"/>
    </source>
</evidence>
<feature type="compositionally biased region" description="Polar residues" evidence="1">
    <location>
        <begin position="114"/>
        <end position="126"/>
    </location>
</feature>
<organism evidence="2 3">
    <name type="scientific">Cordyceps militaris</name>
    <name type="common">Caterpillar fungus</name>
    <name type="synonym">Clavaria militaris</name>
    <dbReference type="NCBI Taxonomy" id="73501"/>
    <lineage>
        <taxon>Eukaryota</taxon>
        <taxon>Fungi</taxon>
        <taxon>Dikarya</taxon>
        <taxon>Ascomycota</taxon>
        <taxon>Pezizomycotina</taxon>
        <taxon>Sordariomycetes</taxon>
        <taxon>Hypocreomycetidae</taxon>
        <taxon>Hypocreales</taxon>
        <taxon>Cordycipitaceae</taxon>
        <taxon>Cordyceps</taxon>
    </lineage>
</organism>
<evidence type="ECO:0000313" key="3">
    <source>
        <dbReference type="Proteomes" id="UP000323067"/>
    </source>
</evidence>
<feature type="compositionally biased region" description="Low complexity" evidence="1">
    <location>
        <begin position="37"/>
        <end position="48"/>
    </location>
</feature>
<evidence type="ECO:0000313" key="2">
    <source>
        <dbReference type="EMBL" id="ATY63489.1"/>
    </source>
</evidence>
<feature type="compositionally biased region" description="Low complexity" evidence="1">
    <location>
        <begin position="56"/>
        <end position="73"/>
    </location>
</feature>
<dbReference type="OMA" id="CLVCDRQ"/>
<sequence>MSLDLWTHQFCLACDKQVHDAAAYCSESCRLADFEKSPSSPSSQASSPGFAPTSGPWSTPYAAPTTSTRSSPRAASKFYLSPAYDFSNAQPYGTTPTSKPLLGYYSSLRSDRLPTQSSLPLRQLTPSSSHSSLCSMQSNASDASRLSDGVKKELQAYAVSFEQVRLQRRRSQ</sequence>
<proteinExistence type="predicted"/>
<accession>A0A2H4SK71</accession>
<dbReference type="EMBL" id="CP023324">
    <property type="protein sequence ID" value="ATY63489.1"/>
    <property type="molecule type" value="Genomic_DNA"/>
</dbReference>
<feature type="region of interest" description="Disordered" evidence="1">
    <location>
        <begin position="34"/>
        <end position="73"/>
    </location>
</feature>
<gene>
    <name evidence="2" type="ORF">A9K55_009273</name>
</gene>
<feature type="region of interest" description="Disordered" evidence="1">
    <location>
        <begin position="114"/>
        <end position="147"/>
    </location>
</feature>
<evidence type="ECO:0008006" key="4">
    <source>
        <dbReference type="Google" id="ProtNLM"/>
    </source>
</evidence>
<dbReference type="InterPro" id="IPR024368">
    <property type="entry name" value="Ecl1/2/3"/>
</dbReference>
<dbReference type="Pfam" id="PF12855">
    <property type="entry name" value="Ecl1"/>
    <property type="match status" value="1"/>
</dbReference>
<dbReference type="Proteomes" id="UP000323067">
    <property type="component" value="Chromosome vii"/>
</dbReference>
<reference evidence="2 3" key="1">
    <citation type="journal article" date="2017" name="BMC Genomics">
        <title>Chromosome level assembly and secondary metabolite potential of the parasitic fungus Cordyceps militaris.</title>
        <authorList>
            <person name="Kramer G.J."/>
            <person name="Nodwell J.R."/>
        </authorList>
    </citation>
    <scope>NUCLEOTIDE SEQUENCE [LARGE SCALE GENOMIC DNA]</scope>
    <source>
        <strain evidence="2 3">ATCC 34164</strain>
    </source>
</reference>
<dbReference type="VEuPathDB" id="FungiDB:CCM_09196"/>
<name>A0A2H4SK71_CORMI</name>
<dbReference type="OrthoDB" id="2563506at2759"/>
<protein>
    <recommendedName>
        <fullName evidence="4">Life-span regulatory factor</fullName>
    </recommendedName>
</protein>